<dbReference type="Gene3D" id="1.20.58.120">
    <property type="entry name" value="BAG domain"/>
    <property type="match status" value="1"/>
</dbReference>
<dbReference type="Pfam" id="PF02179">
    <property type="entry name" value="BAG"/>
    <property type="match status" value="1"/>
</dbReference>
<dbReference type="Proteomes" id="UP000694853">
    <property type="component" value="Unplaced"/>
</dbReference>
<dbReference type="PANTHER" id="PTHR33322">
    <property type="entry name" value="BAG DOMAIN CONTAINING PROTEIN, EXPRESSED"/>
    <property type="match status" value="1"/>
</dbReference>
<dbReference type="PROSITE" id="PS50096">
    <property type="entry name" value="IQ"/>
    <property type="match status" value="1"/>
</dbReference>
<organism evidence="4 5">
    <name type="scientific">Abrus precatorius</name>
    <name type="common">Indian licorice</name>
    <name type="synonym">Glycine abrus</name>
    <dbReference type="NCBI Taxonomy" id="3816"/>
    <lineage>
        <taxon>Eukaryota</taxon>
        <taxon>Viridiplantae</taxon>
        <taxon>Streptophyta</taxon>
        <taxon>Embryophyta</taxon>
        <taxon>Tracheophyta</taxon>
        <taxon>Spermatophyta</taxon>
        <taxon>Magnoliopsida</taxon>
        <taxon>eudicotyledons</taxon>
        <taxon>Gunneridae</taxon>
        <taxon>Pentapetalae</taxon>
        <taxon>rosids</taxon>
        <taxon>fabids</taxon>
        <taxon>Fabales</taxon>
        <taxon>Fabaceae</taxon>
        <taxon>Papilionoideae</taxon>
        <taxon>50 kb inversion clade</taxon>
        <taxon>NPAAA clade</taxon>
        <taxon>indigoferoid/millettioid clade</taxon>
        <taxon>Abreae</taxon>
        <taxon>Abrus</taxon>
    </lineage>
</organism>
<dbReference type="KEGG" id="aprc:113862581"/>
<reference evidence="4" key="1">
    <citation type="journal article" date="2019" name="Toxins">
        <title>Detection of Abrin-Like and Prepropulchellin-Like Toxin Genes and Transcripts Using Whole Genome Sequencing and Full-Length Transcript Sequencing of Abrus precatorius.</title>
        <authorList>
            <person name="Hovde B.T."/>
            <person name="Daligault H.E."/>
            <person name="Hanschen E.R."/>
            <person name="Kunde Y.A."/>
            <person name="Johnson M.B."/>
            <person name="Starkenburg S.R."/>
            <person name="Johnson S.L."/>
        </authorList>
    </citation>
    <scope>NUCLEOTIDE SEQUENCE [LARGE SCALE GENOMIC DNA]</scope>
</reference>
<name>A0A8B8L5J0_ABRPR</name>
<accession>A0A8B8L5J0</accession>
<dbReference type="GO" id="GO:0009506">
    <property type="term" value="C:plasmodesma"/>
    <property type="evidence" value="ECO:0007669"/>
    <property type="project" value="TreeGrafter"/>
</dbReference>
<dbReference type="GeneID" id="113862581"/>
<proteinExistence type="predicted"/>
<dbReference type="InterPro" id="IPR040400">
    <property type="entry name" value="BAG5/6/7/8"/>
</dbReference>
<sequence>MMQMNNNPFYRTRWAVPESQSPPRYNYKTPSKVVTIPVHFVGSERSRNVSAIKIQKVLRGFLVRNIVRKISGIRVELEQIENKVSANETVELMRKEQRERVRVSETIMNLLLQLDSVRVLHYSGLRECRKTLIKKAITLQEMVDQMVLVGPSDQDQPQMAQAEGVKMEALENEEKKMTEEDKCVGASLDEENFLGVECGEKMEDLRSEEIMEVKEKEEEDGEGQCVGEESVGTCLVEEVGENYLVREEEGQAECECECEEHEEGEKMETLREEEVEVGKESVGTSLVDENCSVKEEEKDGKRELLEKMMEDNEKMMVMMQQLFKRNEMQTRLLSSLSHRVEQLERAFACEKLRRKKKNADPKLKENDPKNGSI</sequence>
<dbReference type="SMART" id="SM00264">
    <property type="entry name" value="BAG"/>
    <property type="match status" value="1"/>
</dbReference>
<evidence type="ECO:0000313" key="5">
    <source>
        <dbReference type="RefSeq" id="XP_027351460.1"/>
    </source>
</evidence>
<evidence type="ECO:0000313" key="4">
    <source>
        <dbReference type="Proteomes" id="UP000694853"/>
    </source>
</evidence>
<dbReference type="GO" id="GO:0051087">
    <property type="term" value="F:protein-folding chaperone binding"/>
    <property type="evidence" value="ECO:0007669"/>
    <property type="project" value="InterPro"/>
</dbReference>
<evidence type="ECO:0000256" key="2">
    <source>
        <dbReference type="SAM" id="MobiDB-lite"/>
    </source>
</evidence>
<keyword evidence="1" id="KW-0143">Chaperone</keyword>
<keyword evidence="4" id="KW-1185">Reference proteome</keyword>
<dbReference type="AlphaFoldDB" id="A0A8B8L5J0"/>
<gene>
    <name evidence="5" type="primary">LOC113862581</name>
</gene>
<dbReference type="OrthoDB" id="1923217at2759"/>
<dbReference type="RefSeq" id="XP_027351460.1">
    <property type="nucleotide sequence ID" value="XM_027495659.1"/>
</dbReference>
<dbReference type="InterPro" id="IPR003103">
    <property type="entry name" value="BAG_domain"/>
</dbReference>
<dbReference type="SUPFAM" id="SSF63491">
    <property type="entry name" value="BAG domain"/>
    <property type="match status" value="1"/>
</dbReference>
<feature type="region of interest" description="Disordered" evidence="2">
    <location>
        <begin position="354"/>
        <end position="373"/>
    </location>
</feature>
<reference evidence="5" key="2">
    <citation type="submission" date="2025-08" db="UniProtKB">
        <authorList>
            <consortium name="RefSeq"/>
        </authorList>
    </citation>
    <scope>IDENTIFICATION</scope>
    <source>
        <tissue evidence="5">Young leaves</tissue>
    </source>
</reference>
<feature type="compositionally biased region" description="Basic and acidic residues" evidence="2">
    <location>
        <begin position="358"/>
        <end position="373"/>
    </location>
</feature>
<dbReference type="PROSITE" id="PS51035">
    <property type="entry name" value="BAG"/>
    <property type="match status" value="1"/>
</dbReference>
<evidence type="ECO:0000259" key="3">
    <source>
        <dbReference type="PROSITE" id="PS51035"/>
    </source>
</evidence>
<feature type="domain" description="BAG" evidence="3">
    <location>
        <begin position="69"/>
        <end position="147"/>
    </location>
</feature>
<dbReference type="InterPro" id="IPR036533">
    <property type="entry name" value="BAG_dom_sf"/>
</dbReference>
<dbReference type="GO" id="GO:0006457">
    <property type="term" value="P:protein folding"/>
    <property type="evidence" value="ECO:0007669"/>
    <property type="project" value="TreeGrafter"/>
</dbReference>
<protein>
    <submittedName>
        <fullName evidence="5">Neurofilament medium polypeptide-like</fullName>
    </submittedName>
</protein>
<evidence type="ECO:0000256" key="1">
    <source>
        <dbReference type="ARBA" id="ARBA00023186"/>
    </source>
</evidence>
<dbReference type="PANTHER" id="PTHR33322:SF4">
    <property type="entry name" value="BAG DOMAIN CONTAINING PROTEIN, EXPRESSED"/>
    <property type="match status" value="1"/>
</dbReference>